<accession>A0A7T1TBA7</accession>
<evidence type="ECO:0000313" key="2">
    <source>
        <dbReference type="EMBL" id="QPP09780.1"/>
    </source>
</evidence>
<feature type="region of interest" description="Disordered" evidence="1">
    <location>
        <begin position="158"/>
        <end position="321"/>
    </location>
</feature>
<gene>
    <name evidence="2" type="ORF">G4Z16_28970</name>
</gene>
<name>A0A7T1TBA7_9ACTN</name>
<dbReference type="Proteomes" id="UP000595046">
    <property type="component" value="Chromosome"/>
</dbReference>
<sequence>MELDDVADELYGLRPQEFTAARDDRARRARAGGQRELAASIRALHRPTLAAWASNLLVREQGQQVAPLLRLGEELRGAHRNLDGAQLRTLSHQQHQLVNALTEQAGRLAADAGQPLSPQARHEVAQTLHAVLADPDAAQEWAAGRLAKPLTATPGFEAAAREAAATPTARRETKAAAGTRPGTARKGTDARPRKQTEKAGKGQRTRRDQKADKAAKAKQAEDARKAARAAREAADQARRRRREADQASKEKAAARAAREEAEERLGRLRAEVREAEEARKHSRSREKEAERSEREARRRAEDAEAAEERARRRADAPATRR</sequence>
<evidence type="ECO:0000313" key="3">
    <source>
        <dbReference type="Proteomes" id="UP000595046"/>
    </source>
</evidence>
<evidence type="ECO:0000256" key="1">
    <source>
        <dbReference type="SAM" id="MobiDB-lite"/>
    </source>
</evidence>
<proteinExistence type="predicted"/>
<dbReference type="AlphaFoldDB" id="A0A7T1TBA7"/>
<keyword evidence="3" id="KW-1185">Reference proteome</keyword>
<protein>
    <submittedName>
        <fullName evidence="2">Uncharacterized protein</fullName>
    </submittedName>
</protein>
<dbReference type="EMBL" id="CP048882">
    <property type="protein sequence ID" value="QPP09780.1"/>
    <property type="molecule type" value="Genomic_DNA"/>
</dbReference>
<reference evidence="3" key="1">
    <citation type="submission" date="2020-02" db="EMBL/GenBank/DDBJ databases">
        <title>Streptomyces sp. ASO4wet.</title>
        <authorList>
            <person name="Risdian C."/>
            <person name="Landwehr W."/>
            <person name="Schupp P."/>
            <person name="Wink J."/>
        </authorList>
    </citation>
    <scope>NUCLEOTIDE SEQUENCE [LARGE SCALE GENOMIC DNA]</scope>
    <source>
        <strain evidence="3">ASO4wet</strain>
    </source>
</reference>
<feature type="compositionally biased region" description="Basic and acidic residues" evidence="1">
    <location>
        <begin position="186"/>
        <end position="315"/>
    </location>
</feature>
<organism evidence="2 3">
    <name type="scientific">Streptomyces bathyalis</name>
    <dbReference type="NCBI Taxonomy" id="2710756"/>
    <lineage>
        <taxon>Bacteria</taxon>
        <taxon>Bacillati</taxon>
        <taxon>Actinomycetota</taxon>
        <taxon>Actinomycetes</taxon>
        <taxon>Kitasatosporales</taxon>
        <taxon>Streptomycetaceae</taxon>
        <taxon>Streptomyces</taxon>
    </lineage>
</organism>
<dbReference type="KEGG" id="sbat:G4Z16_28970"/>
<dbReference type="RefSeq" id="WP_197353542.1">
    <property type="nucleotide sequence ID" value="NZ_CP048882.1"/>
</dbReference>
<feature type="compositionally biased region" description="Low complexity" evidence="1">
    <location>
        <begin position="158"/>
        <end position="168"/>
    </location>
</feature>